<sequence length="134" mass="15535">MESLTLIRPVLVKVKVTDNYKKNAIAELQDAIRRIEIDLQRLDYQEKRLVVELEKKNPQGIPAARQHLDQERQRMAENRHKLIDRLKEVGELSLGAEVLYGKMESPVEIKVGDDWRRVLGVEVVLQDGVITEIR</sequence>
<protein>
    <submittedName>
        <fullName evidence="1">YlqD family protein</fullName>
    </submittedName>
</protein>
<proteinExistence type="predicted"/>
<dbReference type="Pfam" id="PF11068">
    <property type="entry name" value="YlqD"/>
    <property type="match status" value="1"/>
</dbReference>
<dbReference type="EMBL" id="JAKOAV010000004">
    <property type="protein sequence ID" value="MDF9407451.1"/>
    <property type="molecule type" value="Genomic_DNA"/>
</dbReference>
<gene>
    <name evidence="1" type="ORF">L7E55_03590</name>
</gene>
<comment type="caution">
    <text evidence="1">The sequence shown here is derived from an EMBL/GenBank/DDBJ whole genome shotgun (WGS) entry which is preliminary data.</text>
</comment>
<reference evidence="1" key="1">
    <citation type="submission" date="2022-02" db="EMBL/GenBank/DDBJ databases">
        <authorList>
            <person name="Leng L."/>
        </authorList>
    </citation>
    <scope>NUCLEOTIDE SEQUENCE</scope>
    <source>
        <strain evidence="1">JI</strain>
    </source>
</reference>
<organism evidence="1 2">
    <name type="scientific">Pelotomaculum isophthalicicum JI</name>
    <dbReference type="NCBI Taxonomy" id="947010"/>
    <lineage>
        <taxon>Bacteria</taxon>
        <taxon>Bacillati</taxon>
        <taxon>Bacillota</taxon>
        <taxon>Clostridia</taxon>
        <taxon>Eubacteriales</taxon>
        <taxon>Desulfotomaculaceae</taxon>
        <taxon>Pelotomaculum</taxon>
    </lineage>
</organism>
<dbReference type="AlphaFoldDB" id="A0A9X4JV19"/>
<dbReference type="Proteomes" id="UP001154312">
    <property type="component" value="Unassembled WGS sequence"/>
</dbReference>
<dbReference type="InterPro" id="IPR021297">
    <property type="entry name" value="YlqD"/>
</dbReference>
<evidence type="ECO:0000313" key="2">
    <source>
        <dbReference type="Proteomes" id="UP001154312"/>
    </source>
</evidence>
<dbReference type="Gene3D" id="6.10.140.1110">
    <property type="match status" value="1"/>
</dbReference>
<name>A0A9X4JV19_9FIRM</name>
<dbReference type="RefSeq" id="WP_277442685.1">
    <property type="nucleotide sequence ID" value="NZ_JAKOAV010000004.1"/>
</dbReference>
<evidence type="ECO:0000313" key="1">
    <source>
        <dbReference type="EMBL" id="MDF9407451.1"/>
    </source>
</evidence>
<keyword evidence="2" id="KW-1185">Reference proteome</keyword>
<accession>A0A9X4JV19</accession>